<dbReference type="AlphaFoldDB" id="A0A5B8VN93"/>
<dbReference type="PANTHER" id="PTHR34406:SF1">
    <property type="entry name" value="PROTEIN YCEI"/>
    <property type="match status" value="1"/>
</dbReference>
<dbReference type="RefSeq" id="WP_146784684.1">
    <property type="nucleotide sequence ID" value="NZ_CP042434.1"/>
</dbReference>
<evidence type="ECO:0000259" key="1">
    <source>
        <dbReference type="SMART" id="SM00867"/>
    </source>
</evidence>
<dbReference type="PANTHER" id="PTHR34406">
    <property type="entry name" value="PROTEIN YCEI"/>
    <property type="match status" value="1"/>
</dbReference>
<dbReference type="Proteomes" id="UP000321291">
    <property type="component" value="Chromosome"/>
</dbReference>
<evidence type="ECO:0000313" key="2">
    <source>
        <dbReference type="EMBL" id="QEC73054.1"/>
    </source>
</evidence>
<reference evidence="2 3" key="1">
    <citation type="journal article" date="2017" name="Int. J. Syst. Evol. Microbiol.">
        <title>Arachidicoccus ginsenosidivorans sp. nov., with ginsenoside-converting activity isolated from ginseng cultivating soil.</title>
        <authorList>
            <person name="Siddiqi M.Z."/>
            <person name="Aslam Z."/>
            <person name="Im W.T."/>
        </authorList>
    </citation>
    <scope>NUCLEOTIDE SEQUENCE [LARGE SCALE GENOMIC DNA]</scope>
    <source>
        <strain evidence="2 3">Gsoil 809</strain>
    </source>
</reference>
<dbReference type="SUPFAM" id="SSF101874">
    <property type="entry name" value="YceI-like"/>
    <property type="match status" value="1"/>
</dbReference>
<organism evidence="2 3">
    <name type="scientific">Arachidicoccus ginsenosidivorans</name>
    <dbReference type="NCBI Taxonomy" id="496057"/>
    <lineage>
        <taxon>Bacteria</taxon>
        <taxon>Pseudomonadati</taxon>
        <taxon>Bacteroidota</taxon>
        <taxon>Chitinophagia</taxon>
        <taxon>Chitinophagales</taxon>
        <taxon>Chitinophagaceae</taxon>
        <taxon>Arachidicoccus</taxon>
    </lineage>
</organism>
<dbReference type="OrthoDB" id="951410at2"/>
<dbReference type="Gene3D" id="2.40.128.110">
    <property type="entry name" value="Lipid/polyisoprenoid-binding, YceI-like"/>
    <property type="match status" value="1"/>
</dbReference>
<dbReference type="Pfam" id="PF04264">
    <property type="entry name" value="YceI"/>
    <property type="match status" value="1"/>
</dbReference>
<protein>
    <submittedName>
        <fullName evidence="2">YceI family protein</fullName>
    </submittedName>
</protein>
<gene>
    <name evidence="2" type="ORF">FSB73_16580</name>
</gene>
<feature type="domain" description="Lipid/polyisoprenoid-binding YceI-like" evidence="1">
    <location>
        <begin position="46"/>
        <end position="231"/>
    </location>
</feature>
<dbReference type="SMART" id="SM00867">
    <property type="entry name" value="YceI"/>
    <property type="match status" value="1"/>
</dbReference>
<dbReference type="PROSITE" id="PS51257">
    <property type="entry name" value="PROKAR_LIPOPROTEIN"/>
    <property type="match status" value="1"/>
</dbReference>
<keyword evidence="3" id="KW-1185">Reference proteome</keyword>
<dbReference type="EMBL" id="CP042434">
    <property type="protein sequence ID" value="QEC73054.1"/>
    <property type="molecule type" value="Genomic_DNA"/>
</dbReference>
<accession>A0A5B8VN93</accession>
<sequence>MRLLSHSVVRMLCGGLFILSSCGSTQNSEAAKTAAAQQVIATKGHILPIDTAASKVLWRGSKLIGADHSGYVPLLEGQISVQGSQISGGKITMDMKALQPTDQDLEGNTKLKAHLSSQDFFSVDSFPSASFEITKIEPGTSTSSVTPDSGKDAKAAGIQTNTTVTGNMTIKGITKSITFPAEVHADSTAVDFRAAFAIDRTNWGVNYGSENSIKDKIINKNIDFQINIKAGK</sequence>
<name>A0A5B8VN93_9BACT</name>
<dbReference type="InterPro" id="IPR007372">
    <property type="entry name" value="Lipid/polyisoprenoid-bd_YceI"/>
</dbReference>
<proteinExistence type="predicted"/>
<dbReference type="KEGG" id="agi:FSB73_16580"/>
<evidence type="ECO:0000313" key="3">
    <source>
        <dbReference type="Proteomes" id="UP000321291"/>
    </source>
</evidence>
<dbReference type="InterPro" id="IPR036761">
    <property type="entry name" value="TTHA0802/YceI-like_sf"/>
</dbReference>